<evidence type="ECO:0000313" key="3">
    <source>
        <dbReference type="Proteomes" id="UP000605099"/>
    </source>
</evidence>
<evidence type="ECO:0000313" key="2">
    <source>
        <dbReference type="EMBL" id="GGN47493.1"/>
    </source>
</evidence>
<evidence type="ECO:0000259" key="1">
    <source>
        <dbReference type="Pfam" id="PF12680"/>
    </source>
</evidence>
<sequence>MNDIVAQVEDWLAHMPQGDFEGYCGPVADDFILRLPFMPPGLPNEFAEREVAQAALQSSAKGRAPLVFSNKVILRTEDPDLVVATAQAETTMANGKPYRNSYVIFVRFRDGVIVEHTEYLNPLAVMEAAGD</sequence>
<dbReference type="Proteomes" id="UP000605099">
    <property type="component" value="Unassembled WGS sequence"/>
</dbReference>
<feature type="domain" description="SnoaL-like" evidence="1">
    <location>
        <begin position="8"/>
        <end position="116"/>
    </location>
</feature>
<dbReference type="EMBL" id="BMLK01000006">
    <property type="protein sequence ID" value="GGN47493.1"/>
    <property type="molecule type" value="Genomic_DNA"/>
</dbReference>
<dbReference type="Pfam" id="PF12680">
    <property type="entry name" value="SnoaL_2"/>
    <property type="match status" value="1"/>
</dbReference>
<dbReference type="InterPro" id="IPR037401">
    <property type="entry name" value="SnoaL-like"/>
</dbReference>
<accession>A0ABQ2JLF6</accession>
<dbReference type="RefSeq" id="WP_188819126.1">
    <property type="nucleotide sequence ID" value="NZ_BMLK01000006.1"/>
</dbReference>
<dbReference type="SUPFAM" id="SSF54427">
    <property type="entry name" value="NTF2-like"/>
    <property type="match status" value="1"/>
</dbReference>
<reference evidence="3" key="1">
    <citation type="journal article" date="2019" name="Int. J. Syst. Evol. Microbiol.">
        <title>The Global Catalogue of Microorganisms (GCM) 10K type strain sequencing project: providing services to taxonomists for standard genome sequencing and annotation.</title>
        <authorList>
            <consortium name="The Broad Institute Genomics Platform"/>
            <consortium name="The Broad Institute Genome Sequencing Center for Infectious Disease"/>
            <person name="Wu L."/>
            <person name="Ma J."/>
        </authorList>
    </citation>
    <scope>NUCLEOTIDE SEQUENCE [LARGE SCALE GENOMIC DNA]</scope>
    <source>
        <strain evidence="3">CGMCC 1.6784</strain>
    </source>
</reference>
<gene>
    <name evidence="2" type="ORF">GCM10011349_15890</name>
</gene>
<dbReference type="Gene3D" id="3.10.450.50">
    <property type="match status" value="1"/>
</dbReference>
<comment type="caution">
    <text evidence="2">The sequence shown here is derived from an EMBL/GenBank/DDBJ whole genome shotgun (WGS) entry which is preliminary data.</text>
</comment>
<dbReference type="InterPro" id="IPR032710">
    <property type="entry name" value="NTF2-like_dom_sf"/>
</dbReference>
<keyword evidence="3" id="KW-1185">Reference proteome</keyword>
<protein>
    <recommendedName>
        <fullName evidence="1">SnoaL-like domain-containing protein</fullName>
    </recommendedName>
</protein>
<name>A0ABQ2JLF6_9SPHN</name>
<organism evidence="2 3">
    <name type="scientific">Novosphingobium indicum</name>
    <dbReference type="NCBI Taxonomy" id="462949"/>
    <lineage>
        <taxon>Bacteria</taxon>
        <taxon>Pseudomonadati</taxon>
        <taxon>Pseudomonadota</taxon>
        <taxon>Alphaproteobacteria</taxon>
        <taxon>Sphingomonadales</taxon>
        <taxon>Sphingomonadaceae</taxon>
        <taxon>Novosphingobium</taxon>
    </lineage>
</organism>
<proteinExistence type="predicted"/>